<keyword evidence="4" id="KW-0408">Iron</keyword>
<evidence type="ECO:0000256" key="2">
    <source>
        <dbReference type="ARBA" id="ARBA00023002"/>
    </source>
</evidence>
<dbReference type="SUPFAM" id="SSF52402">
    <property type="entry name" value="Adenine nucleotide alpha hydrolases-like"/>
    <property type="match status" value="1"/>
</dbReference>
<feature type="binding site" evidence="4">
    <location>
        <position position="117"/>
    </location>
    <ligand>
        <name>[4Fe-4S] cluster</name>
        <dbReference type="ChEBI" id="CHEBI:49883"/>
    </ligand>
</feature>
<evidence type="ECO:0000313" key="6">
    <source>
        <dbReference type="EMBL" id="KGE85733.1"/>
    </source>
</evidence>
<comment type="catalytic activity">
    <reaction evidence="4">
        <text>[thioredoxin]-disulfide + sulfite + AMP + 2 H(+) = adenosine 5'-phosphosulfate + [thioredoxin]-dithiol</text>
        <dbReference type="Rhea" id="RHEA:21976"/>
        <dbReference type="Rhea" id="RHEA-COMP:10698"/>
        <dbReference type="Rhea" id="RHEA-COMP:10700"/>
        <dbReference type="ChEBI" id="CHEBI:15378"/>
        <dbReference type="ChEBI" id="CHEBI:17359"/>
        <dbReference type="ChEBI" id="CHEBI:29950"/>
        <dbReference type="ChEBI" id="CHEBI:50058"/>
        <dbReference type="ChEBI" id="CHEBI:58243"/>
        <dbReference type="ChEBI" id="CHEBI:456215"/>
        <dbReference type="EC" id="1.8.4.10"/>
    </reaction>
</comment>
<dbReference type="GO" id="GO:0046872">
    <property type="term" value="F:metal ion binding"/>
    <property type="evidence" value="ECO:0007669"/>
    <property type="project" value="UniProtKB-KW"/>
</dbReference>
<dbReference type="EMBL" id="JPOS01000083">
    <property type="protein sequence ID" value="KGE85733.1"/>
    <property type="molecule type" value="Genomic_DNA"/>
</dbReference>
<comment type="similarity">
    <text evidence="1 4">Belongs to the PAPS reductase family. CysH subfamily.</text>
</comment>
<feature type="binding site" evidence="4">
    <location>
        <position position="118"/>
    </location>
    <ligand>
        <name>[4Fe-4S] cluster</name>
        <dbReference type="ChEBI" id="CHEBI:49883"/>
    </ligand>
</feature>
<keyword evidence="2 4" id="KW-0560">Oxidoreductase</keyword>
<dbReference type="AlphaFoldDB" id="A0A098S1N1"/>
<name>A0A098S1N1_9BACT</name>
<dbReference type="NCBIfam" id="NF002537">
    <property type="entry name" value="PRK02090.1"/>
    <property type="match status" value="1"/>
</dbReference>
<dbReference type="Gene3D" id="3.40.50.620">
    <property type="entry name" value="HUPs"/>
    <property type="match status" value="1"/>
</dbReference>
<keyword evidence="4" id="KW-0411">Iron-sulfur</keyword>
<dbReference type="PIRSF" id="PIRSF000857">
    <property type="entry name" value="PAPS_reductase"/>
    <property type="match status" value="1"/>
</dbReference>
<comment type="subcellular location">
    <subcellularLocation>
        <location evidence="4">Cytoplasm</location>
    </subcellularLocation>
</comment>
<feature type="binding site" evidence="4">
    <location>
        <position position="201"/>
    </location>
    <ligand>
        <name>[4Fe-4S] cluster</name>
        <dbReference type="ChEBI" id="CHEBI:49883"/>
    </ligand>
</feature>
<dbReference type="GO" id="GO:0051539">
    <property type="term" value="F:4 iron, 4 sulfur cluster binding"/>
    <property type="evidence" value="ECO:0007669"/>
    <property type="project" value="UniProtKB-UniRule"/>
</dbReference>
<evidence type="ECO:0000313" key="7">
    <source>
        <dbReference type="Proteomes" id="UP000029736"/>
    </source>
</evidence>
<proteinExistence type="inferred from homology"/>
<evidence type="ECO:0000259" key="5">
    <source>
        <dbReference type="Pfam" id="PF01507"/>
    </source>
</evidence>
<keyword evidence="4" id="KW-0479">Metal-binding</keyword>
<comment type="function">
    <text evidence="4">Catalyzes the formation of sulfite from adenosine 5'-phosphosulfate (APS) using thioredoxin as an electron donor.</text>
</comment>
<evidence type="ECO:0000256" key="3">
    <source>
        <dbReference type="ARBA" id="ARBA00024327"/>
    </source>
</evidence>
<sequence length="235" mass="27304">MTQQWSTLDVKQLNKIFTPLTFEQRLLMLSRFFPQEDVLYTSSFGTRSVMLLHLVSRFRPKQPVHFINTTFHFKKTLEYREQIANEFRLKVIDVLPDQAQNEITAKERWWHSNPDVCCAVNKVLPLEPIKAKHKVWITGLMAYQTGYRSSLAVFEEQDGILKFNPLIDIDEGEWYFYTDYYKLPRHPLEALGYGSVGCEHCTAKGQGRAGRWKGKTKTECGLHPAGFVNQVQEGK</sequence>
<evidence type="ECO:0000256" key="1">
    <source>
        <dbReference type="ARBA" id="ARBA00009732"/>
    </source>
</evidence>
<organism evidence="6 7">
    <name type="scientific">Phaeodactylibacter xiamenensis</name>
    <dbReference type="NCBI Taxonomy" id="1524460"/>
    <lineage>
        <taxon>Bacteria</taxon>
        <taxon>Pseudomonadati</taxon>
        <taxon>Bacteroidota</taxon>
        <taxon>Saprospiria</taxon>
        <taxon>Saprospirales</taxon>
        <taxon>Haliscomenobacteraceae</taxon>
        <taxon>Phaeodactylibacter</taxon>
    </lineage>
</organism>
<feature type="domain" description="Phosphoadenosine phosphosulphate reductase" evidence="5">
    <location>
        <begin position="39"/>
        <end position="203"/>
    </location>
</feature>
<dbReference type="OrthoDB" id="9794018at2"/>
<comment type="caution">
    <text evidence="6">The sequence shown here is derived from an EMBL/GenBank/DDBJ whole genome shotgun (WGS) entry which is preliminary data.</text>
</comment>
<dbReference type="PANTHER" id="PTHR46509:SF1">
    <property type="entry name" value="PHOSPHOADENOSINE PHOSPHOSULFATE REDUCTASE"/>
    <property type="match status" value="1"/>
</dbReference>
<dbReference type="Pfam" id="PF01507">
    <property type="entry name" value="PAPS_reduct"/>
    <property type="match status" value="1"/>
</dbReference>
<gene>
    <name evidence="4" type="primary">cysH</name>
    <name evidence="6" type="ORF">IX84_24100</name>
</gene>
<dbReference type="InterPro" id="IPR014729">
    <property type="entry name" value="Rossmann-like_a/b/a_fold"/>
</dbReference>
<evidence type="ECO:0000256" key="4">
    <source>
        <dbReference type="HAMAP-Rule" id="MF_00063"/>
    </source>
</evidence>
<accession>A0A098S1N1</accession>
<dbReference type="HAMAP" id="MF_00063">
    <property type="entry name" value="CysH"/>
    <property type="match status" value="1"/>
</dbReference>
<dbReference type="Proteomes" id="UP000029736">
    <property type="component" value="Unassembled WGS sequence"/>
</dbReference>
<dbReference type="GO" id="GO:0019379">
    <property type="term" value="P:sulfate assimilation, phosphoadenylyl sulfate reduction by phosphoadenylyl-sulfate reductase (thioredoxin)"/>
    <property type="evidence" value="ECO:0007669"/>
    <property type="project" value="UniProtKB-UniRule"/>
</dbReference>
<comment type="cofactor">
    <cofactor evidence="4">
        <name>[4Fe-4S] cluster</name>
        <dbReference type="ChEBI" id="CHEBI:49883"/>
    </cofactor>
    <text evidence="4">Binds 1 [4Fe-4S] cluster per subunit.</text>
</comment>
<dbReference type="GO" id="GO:0070814">
    <property type="term" value="P:hydrogen sulfide biosynthetic process"/>
    <property type="evidence" value="ECO:0007669"/>
    <property type="project" value="UniProtKB-UniRule"/>
</dbReference>
<dbReference type="InterPro" id="IPR004511">
    <property type="entry name" value="PAPS/APS_Rdtase"/>
</dbReference>
<feature type="active site" description="Nucleophile; cysteine thiosulfonate intermediate" evidence="4">
    <location>
        <position position="220"/>
    </location>
</feature>
<dbReference type="GO" id="GO:0043866">
    <property type="term" value="F:adenylyl-sulfate reductase (thioredoxin) activity"/>
    <property type="evidence" value="ECO:0007669"/>
    <property type="project" value="UniProtKB-EC"/>
</dbReference>
<dbReference type="EC" id="1.8.4.10" evidence="4"/>
<reference evidence="6 7" key="1">
    <citation type="journal article" date="2014" name="Int. J. Syst. Evol. Microbiol.">
        <title>Phaeodactylibacter xiamenensis gen. nov., sp. nov., a member of the family Saprospiraceae isolated from the marine alga Phaeodactylum tricornutum.</title>
        <authorList>
            <person name="Chen Z.Jr."/>
            <person name="Lei X."/>
            <person name="Lai Q."/>
            <person name="Li Y."/>
            <person name="Zhang B."/>
            <person name="Zhang J."/>
            <person name="Zhang H."/>
            <person name="Yang L."/>
            <person name="Zheng W."/>
            <person name="Tian Y."/>
            <person name="Yu Z."/>
            <person name="Xu H.Jr."/>
            <person name="Zheng T."/>
        </authorList>
    </citation>
    <scope>NUCLEOTIDE SEQUENCE [LARGE SCALE GENOMIC DNA]</scope>
    <source>
        <strain evidence="6 7">KD52</strain>
    </source>
</reference>
<comment type="pathway">
    <text evidence="3 4">Sulfur metabolism; hydrogen sulfide biosynthesis; sulfite from sulfate.</text>
</comment>
<protein>
    <recommendedName>
        <fullName evidence="4">Adenosine 5'-phosphosulfate reductase</fullName>
        <shortName evidence="4">APS reductase</shortName>
        <ecNumber evidence="4">1.8.4.10</ecNumber>
    </recommendedName>
    <alternativeName>
        <fullName evidence="4">5'-adenylylsulfate reductase</fullName>
    </alternativeName>
    <alternativeName>
        <fullName evidence="4">Thioredoxin-dependent 5'-adenylylsulfate reductase</fullName>
    </alternativeName>
</protein>
<keyword evidence="4" id="KW-0963">Cytoplasm</keyword>
<feature type="binding site" evidence="4">
    <location>
        <position position="198"/>
    </location>
    <ligand>
        <name>[4Fe-4S] cluster</name>
        <dbReference type="ChEBI" id="CHEBI:49883"/>
    </ligand>
</feature>
<dbReference type="STRING" id="1524460.IX84_24100"/>
<keyword evidence="7" id="KW-1185">Reference proteome</keyword>
<dbReference type="InterPro" id="IPR002500">
    <property type="entry name" value="PAPS_reduct_dom"/>
</dbReference>
<dbReference type="GO" id="GO:0004604">
    <property type="term" value="F:phosphoadenylyl-sulfate reductase (thioredoxin) activity"/>
    <property type="evidence" value="ECO:0007669"/>
    <property type="project" value="UniProtKB-UniRule"/>
</dbReference>
<dbReference type="GO" id="GO:0005737">
    <property type="term" value="C:cytoplasm"/>
    <property type="evidence" value="ECO:0007669"/>
    <property type="project" value="UniProtKB-SubCell"/>
</dbReference>
<dbReference type="PANTHER" id="PTHR46509">
    <property type="entry name" value="PHOSPHOADENOSINE PHOSPHOSULFATE REDUCTASE"/>
    <property type="match status" value="1"/>
</dbReference>